<evidence type="ECO:0000313" key="1">
    <source>
        <dbReference type="EMBL" id="QCD79471.1"/>
    </source>
</evidence>
<sequence>MAEQRFQKESINNLSNLLSYWPFVKFNYLILSTFQDHIVRLNKENGSLKQNLYTSPVSAISGYTVKGNSDQSSNQHHRFTTQMKNLYATNNGTTSALESDGIQTKMVSKHSNSRVKEKEQPWFQVKRCNQMIKGKVACQIYVGCQKYNVVRTSSGKAETFRIVNIDGQIVVEAKQKHSSSIVVLSNYVLMLDLAGDTNYSGFDDRKECCVFGPKQYEEVLGLG</sequence>
<organism evidence="1 2">
    <name type="scientific">Vigna unguiculata</name>
    <name type="common">Cowpea</name>
    <dbReference type="NCBI Taxonomy" id="3917"/>
    <lineage>
        <taxon>Eukaryota</taxon>
        <taxon>Viridiplantae</taxon>
        <taxon>Streptophyta</taxon>
        <taxon>Embryophyta</taxon>
        <taxon>Tracheophyta</taxon>
        <taxon>Spermatophyta</taxon>
        <taxon>Magnoliopsida</taxon>
        <taxon>eudicotyledons</taxon>
        <taxon>Gunneridae</taxon>
        <taxon>Pentapetalae</taxon>
        <taxon>rosids</taxon>
        <taxon>fabids</taxon>
        <taxon>Fabales</taxon>
        <taxon>Fabaceae</taxon>
        <taxon>Papilionoideae</taxon>
        <taxon>50 kb inversion clade</taxon>
        <taxon>NPAAA clade</taxon>
        <taxon>indigoferoid/millettioid clade</taxon>
        <taxon>Phaseoleae</taxon>
        <taxon>Vigna</taxon>
    </lineage>
</organism>
<name>A0A4D6KXY8_VIGUN</name>
<dbReference type="Proteomes" id="UP000501690">
    <property type="component" value="Linkage Group LG1"/>
</dbReference>
<proteinExistence type="predicted"/>
<gene>
    <name evidence="1" type="ORF">DEO72_LG1g3113</name>
</gene>
<dbReference type="EMBL" id="CP039345">
    <property type="protein sequence ID" value="QCD79471.1"/>
    <property type="molecule type" value="Genomic_DNA"/>
</dbReference>
<keyword evidence="2" id="KW-1185">Reference proteome</keyword>
<accession>A0A4D6KXY8</accession>
<protein>
    <submittedName>
        <fullName evidence="1">Uncharacterized protein</fullName>
    </submittedName>
</protein>
<reference evidence="1 2" key="1">
    <citation type="submission" date="2019-04" db="EMBL/GenBank/DDBJ databases">
        <title>An improved genome assembly and genetic linkage map for asparagus bean, Vigna unguiculata ssp. sesquipedialis.</title>
        <authorList>
            <person name="Xia Q."/>
            <person name="Zhang R."/>
            <person name="Dong Y."/>
        </authorList>
    </citation>
    <scope>NUCLEOTIDE SEQUENCE [LARGE SCALE GENOMIC DNA]</scope>
    <source>
        <tissue evidence="1">Leaf</tissue>
    </source>
</reference>
<dbReference type="AlphaFoldDB" id="A0A4D6KXY8"/>
<evidence type="ECO:0000313" key="2">
    <source>
        <dbReference type="Proteomes" id="UP000501690"/>
    </source>
</evidence>